<dbReference type="GO" id="GO:0003700">
    <property type="term" value="F:DNA-binding transcription factor activity"/>
    <property type="evidence" value="ECO:0007669"/>
    <property type="project" value="InterPro"/>
</dbReference>
<dbReference type="Gene3D" id="1.10.10.10">
    <property type="entry name" value="Winged helix-like DNA-binding domain superfamily/Winged helix DNA-binding domain"/>
    <property type="match status" value="1"/>
</dbReference>
<dbReference type="PANTHER" id="PTHR30579:SF2">
    <property type="entry name" value="HTH-TYPE TRANSCRIPTIONAL REGULATOR ARGP"/>
    <property type="match status" value="1"/>
</dbReference>
<proteinExistence type="inferred from homology"/>
<reference evidence="6 7" key="1">
    <citation type="submission" date="2016-10" db="EMBL/GenBank/DDBJ databases">
        <authorList>
            <person name="de Groot N.N."/>
        </authorList>
    </citation>
    <scope>NUCLEOTIDE SEQUENCE [LARGE SCALE GENOMIC DNA]</scope>
    <source>
        <strain evidence="6 7">CGMCC 1.10959</strain>
    </source>
</reference>
<evidence type="ECO:0000259" key="5">
    <source>
        <dbReference type="PROSITE" id="PS50931"/>
    </source>
</evidence>
<keyword evidence="3" id="KW-0238">DNA-binding</keyword>
<evidence type="ECO:0000256" key="1">
    <source>
        <dbReference type="ARBA" id="ARBA00009437"/>
    </source>
</evidence>
<dbReference type="Pfam" id="PF00126">
    <property type="entry name" value="HTH_1"/>
    <property type="match status" value="1"/>
</dbReference>
<accession>A0A1I6Y9J2</accession>
<dbReference type="RefSeq" id="WP_027260556.1">
    <property type="nucleotide sequence ID" value="NZ_FPAW01000002.1"/>
</dbReference>
<dbReference type="STRING" id="999627.SAMN05216236_102113"/>
<comment type="similarity">
    <text evidence="1">Belongs to the LysR transcriptional regulatory family.</text>
</comment>
<keyword evidence="4" id="KW-0804">Transcription</keyword>
<dbReference type="eggNOG" id="COG0583">
    <property type="taxonomic scope" value="Bacteria"/>
</dbReference>
<organism evidence="6 7">
    <name type="scientific">Sedimentitalea nanhaiensis</name>
    <dbReference type="NCBI Taxonomy" id="999627"/>
    <lineage>
        <taxon>Bacteria</taxon>
        <taxon>Pseudomonadati</taxon>
        <taxon>Pseudomonadota</taxon>
        <taxon>Alphaproteobacteria</taxon>
        <taxon>Rhodobacterales</taxon>
        <taxon>Paracoccaceae</taxon>
        <taxon>Sedimentitalea</taxon>
    </lineage>
</organism>
<dbReference type="InterPro" id="IPR017685">
    <property type="entry name" value="ArgP"/>
</dbReference>
<dbReference type="PANTHER" id="PTHR30579">
    <property type="entry name" value="TRANSCRIPTIONAL REGULATOR"/>
    <property type="match status" value="1"/>
</dbReference>
<keyword evidence="7" id="KW-1185">Reference proteome</keyword>
<dbReference type="NCBIfam" id="TIGR03298">
    <property type="entry name" value="argP"/>
    <property type="match status" value="1"/>
</dbReference>
<evidence type="ECO:0000256" key="2">
    <source>
        <dbReference type="ARBA" id="ARBA00023015"/>
    </source>
</evidence>
<evidence type="ECO:0000256" key="4">
    <source>
        <dbReference type="ARBA" id="ARBA00023163"/>
    </source>
</evidence>
<dbReference type="SUPFAM" id="SSF46785">
    <property type="entry name" value="Winged helix' DNA-binding domain"/>
    <property type="match status" value="1"/>
</dbReference>
<sequence length="299" mass="32114">MQFDPHHLAALAAVLRCGSFEAAAGALAVTPSAISQRIKALEDRVGTVLIRRGPPCTGTSAGLRLSKHAEDVALLESQVSRELSLQRQPGKVHLRIAVNADSLATWFVAAMAAVPDILFDLVIDDQDHSADWLRRGEVSAAVTAQDKPVTGCDALPLGALRYVATASPAFMTRWFRHGVTAETLARAPCLTFNPKDMLQRRWITQTVGARLSPPAHYLPSTQAFVDAARAGLGWGMNPQVLVDTLIRDTLLIPLCADAPLDIRLTWQVNRIMGTALAPVTRAIRDAAQAGLIANGPCRV</sequence>
<protein>
    <submittedName>
        <fullName evidence="6">LysR family transcriptional regulator, chromosome initiation inhibitor</fullName>
    </submittedName>
</protein>
<dbReference type="InterPro" id="IPR000847">
    <property type="entry name" value="LysR_HTH_N"/>
</dbReference>
<evidence type="ECO:0000313" key="6">
    <source>
        <dbReference type="EMBL" id="SFT47195.1"/>
    </source>
</evidence>
<dbReference type="NCBIfam" id="NF009888">
    <property type="entry name" value="PRK13348.1"/>
    <property type="match status" value="1"/>
</dbReference>
<dbReference type="InterPro" id="IPR005119">
    <property type="entry name" value="LysR_subst-bd"/>
</dbReference>
<dbReference type="Proteomes" id="UP000182466">
    <property type="component" value="Unassembled WGS sequence"/>
</dbReference>
<evidence type="ECO:0000313" key="7">
    <source>
        <dbReference type="Proteomes" id="UP000182466"/>
    </source>
</evidence>
<evidence type="ECO:0000256" key="3">
    <source>
        <dbReference type="ARBA" id="ARBA00023125"/>
    </source>
</evidence>
<dbReference type="GO" id="GO:0003677">
    <property type="term" value="F:DNA binding"/>
    <property type="evidence" value="ECO:0007669"/>
    <property type="project" value="UniProtKB-KW"/>
</dbReference>
<feature type="domain" description="HTH lysR-type" evidence="5">
    <location>
        <begin position="3"/>
        <end position="59"/>
    </location>
</feature>
<dbReference type="SUPFAM" id="SSF53850">
    <property type="entry name" value="Periplasmic binding protein-like II"/>
    <property type="match status" value="1"/>
</dbReference>
<dbReference type="InterPro" id="IPR036388">
    <property type="entry name" value="WH-like_DNA-bd_sf"/>
</dbReference>
<dbReference type="NCBIfam" id="NF002964">
    <property type="entry name" value="PRK03635.1"/>
    <property type="match status" value="1"/>
</dbReference>
<gene>
    <name evidence="6" type="ORF">SAMN05216236_102113</name>
</gene>
<dbReference type="InterPro" id="IPR036390">
    <property type="entry name" value="WH_DNA-bd_sf"/>
</dbReference>
<dbReference type="OrthoDB" id="3252676at2"/>
<dbReference type="PROSITE" id="PS50931">
    <property type="entry name" value="HTH_LYSR"/>
    <property type="match status" value="1"/>
</dbReference>
<dbReference type="Pfam" id="PF03466">
    <property type="entry name" value="LysR_substrate"/>
    <property type="match status" value="1"/>
</dbReference>
<dbReference type="Gene3D" id="3.40.190.290">
    <property type="match status" value="1"/>
</dbReference>
<name>A0A1I6Y9J2_9RHOB</name>
<dbReference type="InterPro" id="IPR050176">
    <property type="entry name" value="LTTR"/>
</dbReference>
<dbReference type="AlphaFoldDB" id="A0A1I6Y9J2"/>
<keyword evidence="2" id="KW-0805">Transcription regulation</keyword>
<dbReference type="EMBL" id="FPAW01000002">
    <property type="protein sequence ID" value="SFT47195.1"/>
    <property type="molecule type" value="Genomic_DNA"/>
</dbReference>